<reference evidence="1 2" key="1">
    <citation type="submission" date="2011-03" db="EMBL/GenBank/DDBJ databases">
        <authorList>
            <person name="Muzny D."/>
            <person name="Qin X."/>
            <person name="Deng J."/>
            <person name="Jiang H."/>
            <person name="Liu Y."/>
            <person name="Qu J."/>
            <person name="Song X.-Z."/>
            <person name="Zhang L."/>
            <person name="Thornton R."/>
            <person name="Coyle M."/>
            <person name="Francisco L."/>
            <person name="Jackson L."/>
            <person name="Javaid M."/>
            <person name="Korchina V."/>
            <person name="Kovar C."/>
            <person name="Mata R."/>
            <person name="Mathew T."/>
            <person name="Ngo R."/>
            <person name="Nguyen L."/>
            <person name="Nguyen N."/>
            <person name="Okwuonu G."/>
            <person name="Ongeri F."/>
            <person name="Pham C."/>
            <person name="Simmons D."/>
            <person name="Wilczek-Boney K."/>
            <person name="Hale W."/>
            <person name="Jakkamsetti A."/>
            <person name="Pham P."/>
            <person name="Ruth R."/>
            <person name="San Lucas F."/>
            <person name="Warren J."/>
            <person name="Zhang J."/>
            <person name="Zhao Z."/>
            <person name="Zhou C."/>
            <person name="Zhu D."/>
            <person name="Lee S."/>
            <person name="Bess C."/>
            <person name="Blankenburg K."/>
            <person name="Forbes L."/>
            <person name="Fu Q."/>
            <person name="Gubbala S."/>
            <person name="Hirani K."/>
            <person name="Jayaseelan J.C."/>
            <person name="Lara F."/>
            <person name="Munidasa M."/>
            <person name="Palculict T."/>
            <person name="Patil S."/>
            <person name="Pu L.-L."/>
            <person name="Saada N."/>
            <person name="Tang L."/>
            <person name="Weissenberger G."/>
            <person name="Zhu Y."/>
            <person name="Hemphill L."/>
            <person name="Shang Y."/>
            <person name="Youmans B."/>
            <person name="Ayvaz T."/>
            <person name="Ross M."/>
            <person name="Santibanez J."/>
            <person name="Aqrawi P."/>
            <person name="Gross S."/>
            <person name="Joshi V."/>
            <person name="Fowler G."/>
            <person name="Nazareth L."/>
            <person name="Reid J."/>
            <person name="Worley K."/>
            <person name="Petrosino J."/>
            <person name="Highlander S."/>
            <person name="Gibbs R."/>
        </authorList>
    </citation>
    <scope>NUCLEOTIDE SEQUENCE [LARGE SCALE GENOMIC DNA]</scope>
    <source>
        <strain evidence="1 2">SK1056</strain>
    </source>
</reference>
<dbReference type="InterPro" id="IPR034660">
    <property type="entry name" value="DinB/YfiT-like"/>
</dbReference>
<comment type="caution">
    <text evidence="1">The sequence shown here is derived from an EMBL/GenBank/DDBJ whole genome shotgun (WGS) entry which is preliminary data.</text>
</comment>
<dbReference type="Pfam" id="PF08020">
    <property type="entry name" value="DUF1706"/>
    <property type="match status" value="1"/>
</dbReference>
<evidence type="ECO:0008006" key="3">
    <source>
        <dbReference type="Google" id="ProtNLM"/>
    </source>
</evidence>
<proteinExistence type="predicted"/>
<dbReference type="InterPro" id="IPR012550">
    <property type="entry name" value="DUF1706"/>
</dbReference>
<dbReference type="PANTHER" id="PTHR40658:SF4">
    <property type="entry name" value="HYPOTHETICAL CYTOSOLIC PROTEIN"/>
    <property type="match status" value="1"/>
</dbReference>
<accession>F3U9Q7</accession>
<evidence type="ECO:0000313" key="1">
    <source>
        <dbReference type="EMBL" id="EGJ40362.1"/>
    </source>
</evidence>
<dbReference type="Proteomes" id="UP000004171">
    <property type="component" value="Unassembled WGS sequence"/>
</dbReference>
<gene>
    <name evidence="1" type="ORF">HMPREF9393_0360</name>
</gene>
<dbReference type="RefSeq" id="WP_002920854.1">
    <property type="nucleotide sequence ID" value="NZ_GL890990.1"/>
</dbReference>
<sequence length="190" mass="22641">MPRPKTKEDLLLAAKENYEKLQTLISKLSDQELNTPFDFSRDEKKKEAHWRRDKNVRDVLIHLYEWHQLLLNWVHSNQKGQEQTFLPAPYNWKTYGELNLEFWKKHQKTSLKKATGLFHQSHQDVLHLADTFTNEELFSKDVYKWVGGTVLGSYFVSATSSHYDWAMKKLKAHQKNVKQNSLQKTRIREK</sequence>
<evidence type="ECO:0000313" key="2">
    <source>
        <dbReference type="Proteomes" id="UP000004171"/>
    </source>
</evidence>
<protein>
    <recommendedName>
        <fullName evidence="3">Cytosolic protein</fullName>
    </recommendedName>
</protein>
<dbReference type="HOGENOM" id="CLU_133748_0_0_9"/>
<dbReference type="EMBL" id="AFFL01000001">
    <property type="protein sequence ID" value="EGJ40362.1"/>
    <property type="molecule type" value="Genomic_DNA"/>
</dbReference>
<dbReference type="Gene3D" id="1.20.120.450">
    <property type="entry name" value="dinb family like domain"/>
    <property type="match status" value="1"/>
</dbReference>
<dbReference type="PIRSF" id="PIRSF031551">
    <property type="entry name" value="DUF1706"/>
    <property type="match status" value="1"/>
</dbReference>
<organism evidence="1 2">
    <name type="scientific">Streptococcus sanguinis SK1056</name>
    <dbReference type="NCBI Taxonomy" id="888820"/>
    <lineage>
        <taxon>Bacteria</taxon>
        <taxon>Bacillati</taxon>
        <taxon>Bacillota</taxon>
        <taxon>Bacilli</taxon>
        <taxon>Lactobacillales</taxon>
        <taxon>Streptococcaceae</taxon>
        <taxon>Streptococcus</taxon>
    </lineage>
</organism>
<dbReference type="PATRIC" id="fig|888820.3.peg.355"/>
<dbReference type="PANTHER" id="PTHR40658">
    <property type="match status" value="1"/>
</dbReference>
<name>F3U9Q7_STRSA</name>
<dbReference type="AlphaFoldDB" id="F3U9Q7"/>